<keyword evidence="2" id="KW-1185">Reference proteome</keyword>
<evidence type="ECO:0000313" key="1">
    <source>
        <dbReference type="EMBL" id="TGX83054.1"/>
    </source>
</evidence>
<accession>A0AC61QS17</accession>
<name>A0AC61QS17_9BACT</name>
<dbReference type="EMBL" id="SRZC01000006">
    <property type="protein sequence ID" value="TGX83054.1"/>
    <property type="molecule type" value="Genomic_DNA"/>
</dbReference>
<dbReference type="Proteomes" id="UP000308886">
    <property type="component" value="Unassembled WGS sequence"/>
</dbReference>
<proteinExistence type="predicted"/>
<sequence>MKKSMRFALMLFLMCIGTVASWADFKDFSVQVNNQEGTLLTSEEMAVQHTAFEFGVAVASDGAVSRVAAGDANSVATVSGKYHSDHGSTELKVVVPVDGNVKITVGQCTYSGSAIKVTNSDGAEVVTKTPGTACWKNDRKNVTELYYTGEATTLTISGMGYCPYVAVEKSDVVVKKFDITYSLGTEEGVEGIAPAGVTWTEGDTFNAPKNFTLYKEGYTLTGWNDGTKTVAPGEEYVPAADVTLTPVFTKNTVSLADRTEVVTLKWDFQTRNGAPTVGWQNVTGVYVTQALVNGQTIDVKVDFDTNNGGKIANANWNDWCQMNAGTKFTIPSCKGATFSLESYNATTTTTVDGVAAEGNGSTIYSTEIGSKSETIEVVIGDGSYFRYLQMVLPVVEEGVKIEERAIIDTDFTDWESVSKEGNLKITTLSSKEDIQFNFVQTSCTPAGTNSKFPNVVGYLMAEKKPEAEITTSVFKNITKVRYYHGATGSNRGWGLQKKSANDADWVTLSDAVANPASGKWVECEINEKDVQLRWYNLNGSQNAYMFELEVYANVEITAKQVTLTAKVSPEEAGSVSVYPVSETFDEGSDVTLTATENFGYDFVNWTDQDGNVVAEEAKFKYTIVADATLTANFKKVNTYALDVTVDGGGKDYMISYSPAYTLVDGKKMYEEGTNVTLTAASNEVVKFGSWSDGQTSAEIVCNMSDNLALTATYSASDFIAIWDFYQPGNNGRIADFAAEGNEAAALVMRDEAGNASGWLDKPEVNGGYEGRPGGVCWKNDVAIGTYYWQTKVDASNFTDIKVKSAMVYNYNAYQTYNVEYSLDGESWSKLGAINMTGPKNWTDLAVDVPAEANNKAEVYFRWIADKSSKIDGTDSKNDGACIGAIYITGSEKVFDDGKAPVVVTTVPAEGSNTASANGKIVITFDKKVQLTSNAKATLGTTELKPVVSGKTVVCEYKGLAYSTDYVFTLNGNSVVDLTGNNKVADDITINFTTRTKPEVTKGIYDAVVTTGAELSAAIAAANKRADKSTRYRIFVKQGNVKIPAYDGDVTVEVELANGTKVKKTYKEPRTYITGNNISIIGENYENTVITNSAPTETYQGKYGPANIAEGIGNSDVFINSSTGLYIQGVTVKTSLGDAVGRDIAFQDKGNKTIMKDACLWGYQDTYVSNGDKSKYYFEGGVLRGRTDFLCGKGDVYYNQVTLRQVAGGYLAVPSVPKKYGYVFESCKIVSDDTDPSKVNGQFTLGRPWGSGTPKAYFLNTEMEVAPSAVGWNEMSGGWPARFAEYNSHLSSGTLVDLSQRKTTFGDGHKNNPVLTAEEAAELTLANVMGQDDDWDPTALTEQASAPVNVKLTGNDITWDDSNYVLCWAVCKDGKVVDFTTEPTYTVDDAKAVWSVRAANEMGGLGEATVATRGTGISNVETGNAANANTVIKLIENGKVVIVKDGKKFSAAGQMLK</sequence>
<evidence type="ECO:0000313" key="2">
    <source>
        <dbReference type="Proteomes" id="UP000308886"/>
    </source>
</evidence>
<comment type="caution">
    <text evidence="1">The sequence shown here is derived from an EMBL/GenBank/DDBJ whole genome shotgun (WGS) entry which is preliminary data.</text>
</comment>
<gene>
    <name evidence="1" type="ORF">E5358_05195</name>
</gene>
<organism evidence="1 2">
    <name type="scientific">Palleniella muris</name>
    <dbReference type="NCBI Taxonomy" id="3038145"/>
    <lineage>
        <taxon>Bacteria</taxon>
        <taxon>Pseudomonadati</taxon>
        <taxon>Bacteroidota</taxon>
        <taxon>Bacteroidia</taxon>
        <taxon>Bacteroidales</taxon>
        <taxon>Prevotellaceae</taxon>
        <taxon>Palleniella</taxon>
    </lineage>
</organism>
<reference evidence="1" key="1">
    <citation type="submission" date="2019-04" db="EMBL/GenBank/DDBJ databases">
        <title>Microbes associate with the intestines of laboratory mice.</title>
        <authorList>
            <person name="Navarre W."/>
            <person name="Wong E."/>
            <person name="Huang K."/>
            <person name="Tropini C."/>
            <person name="Ng K."/>
            <person name="Yu B."/>
        </authorList>
    </citation>
    <scope>NUCLEOTIDE SEQUENCE</scope>
    <source>
        <strain evidence="1">NM73_A23</strain>
    </source>
</reference>
<protein>
    <submittedName>
        <fullName evidence="1">Uncharacterized protein</fullName>
    </submittedName>
</protein>